<reference evidence="1" key="1">
    <citation type="submission" date="2021-12" db="EMBL/GenBank/DDBJ databases">
        <title>Black yeast isolated from Biological Soil Crust.</title>
        <authorList>
            <person name="Kurbessoian T."/>
        </authorList>
    </citation>
    <scope>NUCLEOTIDE SEQUENCE</scope>
    <source>
        <strain evidence="1">CCFEE 5208</strain>
    </source>
</reference>
<gene>
    <name evidence="1" type="ORF">LTR82_013439</name>
</gene>
<name>A0AAN6FBS9_9PEZI</name>
<comment type="caution">
    <text evidence="1">The sequence shown here is derived from an EMBL/GenBank/DDBJ whole genome shotgun (WGS) entry which is preliminary data.</text>
</comment>
<dbReference type="Proteomes" id="UP001168146">
    <property type="component" value="Unassembled WGS sequence"/>
</dbReference>
<evidence type="ECO:0000313" key="2">
    <source>
        <dbReference type="Proteomes" id="UP001168146"/>
    </source>
</evidence>
<accession>A0AAN6FBS9</accession>
<evidence type="ECO:0000313" key="1">
    <source>
        <dbReference type="EMBL" id="KAK0313408.1"/>
    </source>
</evidence>
<dbReference type="AlphaFoldDB" id="A0AAN6FBS9"/>
<dbReference type="EMBL" id="JASUXU010000059">
    <property type="protein sequence ID" value="KAK0313408.1"/>
    <property type="molecule type" value="Genomic_DNA"/>
</dbReference>
<organism evidence="1 2">
    <name type="scientific">Friedmanniomyces endolithicus</name>
    <dbReference type="NCBI Taxonomy" id="329885"/>
    <lineage>
        <taxon>Eukaryota</taxon>
        <taxon>Fungi</taxon>
        <taxon>Dikarya</taxon>
        <taxon>Ascomycota</taxon>
        <taxon>Pezizomycotina</taxon>
        <taxon>Dothideomycetes</taxon>
        <taxon>Dothideomycetidae</taxon>
        <taxon>Mycosphaerellales</taxon>
        <taxon>Teratosphaeriaceae</taxon>
        <taxon>Friedmanniomyces</taxon>
    </lineage>
</organism>
<proteinExistence type="predicted"/>
<sequence length="206" mass="22085">MALLATEKKSRVALPLLLLAPAPTLRFALFIAALTSDPPVPFNAEIAKLAVSSTTSVTVAFPLMNEDSVSDADRLLSIEDCHRSSNQSALKSIREAQKAGYVYAPLIHDTTARYRVAGAKDSRSEFSGTHGIDAGTKELSCDILLESHRRTGLPFTFDVYLDAPPIATARTASTFMIITCTLSIEATIVSPTVLLSETEGVCMPVQ</sequence>
<protein>
    <submittedName>
        <fullName evidence="1">Uncharacterized protein</fullName>
    </submittedName>
</protein>